<name>A0A379YQM7_SALER</name>
<evidence type="ECO:0000313" key="2">
    <source>
        <dbReference type="Proteomes" id="UP000254220"/>
    </source>
</evidence>
<reference evidence="1 2" key="1">
    <citation type="submission" date="2018-06" db="EMBL/GenBank/DDBJ databases">
        <authorList>
            <consortium name="Pathogen Informatics"/>
            <person name="Doyle S."/>
        </authorList>
    </citation>
    <scope>NUCLEOTIDE SEQUENCE [LARGE SCALE GENOMIC DNA]</scope>
    <source>
        <strain evidence="1 2">NCTC12420</strain>
    </source>
</reference>
<dbReference type="Proteomes" id="UP000254220">
    <property type="component" value="Unassembled WGS sequence"/>
</dbReference>
<dbReference type="EMBL" id="UGYB01000005">
    <property type="protein sequence ID" value="SUI48915.1"/>
    <property type="molecule type" value="Genomic_DNA"/>
</dbReference>
<dbReference type="AlphaFoldDB" id="A0A379YQM7"/>
<evidence type="ECO:0000313" key="1">
    <source>
        <dbReference type="EMBL" id="SUI48915.1"/>
    </source>
</evidence>
<accession>A0A379YQM7</accession>
<gene>
    <name evidence="1" type="ORF">NCTC12420_05175</name>
</gene>
<dbReference type="RefSeq" id="WP_139772104.1">
    <property type="nucleotide sequence ID" value="NZ_DADWZK010000037.1"/>
</dbReference>
<protein>
    <submittedName>
        <fullName evidence="1">Uncharacterized protein</fullName>
    </submittedName>
</protein>
<proteinExistence type="predicted"/>
<organism evidence="1 2">
    <name type="scientific">Salmonella enterica subsp. indica</name>
    <dbReference type="NCBI Taxonomy" id="59207"/>
    <lineage>
        <taxon>Bacteria</taxon>
        <taxon>Pseudomonadati</taxon>
        <taxon>Pseudomonadota</taxon>
        <taxon>Gammaproteobacteria</taxon>
        <taxon>Enterobacterales</taxon>
        <taxon>Enterobacteriaceae</taxon>
        <taxon>Salmonella</taxon>
    </lineage>
</organism>
<sequence>MEQDERSSKDGAYAVWESDEGPFTVSGVDIDTLIKRTFRFAHDRFCVGEIKGGCPAFSFWAEKLNSGEKLPRGKYFRRIEMYNSMMKINTCVFNPIDSNK</sequence>